<evidence type="ECO:0000313" key="2">
    <source>
        <dbReference type="EMBL" id="SLN58862.1"/>
    </source>
</evidence>
<keyword evidence="3" id="KW-1185">Reference proteome</keyword>
<dbReference type="AntiFam" id="ANF00041">
    <property type="entry name" value="Antisense to RNaseP"/>
</dbReference>
<dbReference type="EMBL" id="FWFS01000010">
    <property type="protein sequence ID" value="SLN58862.1"/>
    <property type="molecule type" value="Genomic_DNA"/>
</dbReference>
<protein>
    <submittedName>
        <fullName evidence="2">Uncharacterized protein</fullName>
    </submittedName>
</protein>
<dbReference type="AlphaFoldDB" id="A0A1Y5TCL3"/>
<evidence type="ECO:0000256" key="1">
    <source>
        <dbReference type="SAM" id="MobiDB-lite"/>
    </source>
</evidence>
<sequence>MRGRPVSRILFRGRPPSMTIPLGTLLPVHSSCQPGPLGLKRPCERYVCTHSPRARSLFGVAPGGACRAASVASRAVGSYSTVSPLPRYTGRSVLCGAIPGVAPAGRYPAPLLDGVRTFLAPKSKRYRPAAIQPSAPRCFRSAQSVGQRESVGQDRPSWPPRAVSAARSPAGKSAGERPQGFDPG</sequence>
<dbReference type="Proteomes" id="UP000193862">
    <property type="component" value="Unassembled WGS sequence"/>
</dbReference>
<evidence type="ECO:0000313" key="3">
    <source>
        <dbReference type="Proteomes" id="UP000193862"/>
    </source>
</evidence>
<feature type="region of interest" description="Disordered" evidence="1">
    <location>
        <begin position="129"/>
        <end position="184"/>
    </location>
</feature>
<accession>A0A1Y5TCL3</accession>
<gene>
    <name evidence="2" type="ORF">AQS8620_02604</name>
</gene>
<feature type="compositionally biased region" description="Low complexity" evidence="1">
    <location>
        <begin position="160"/>
        <end position="170"/>
    </location>
</feature>
<organism evidence="2 3">
    <name type="scientific">Aquimixticola soesokkakensis</name>
    <dbReference type="NCBI Taxonomy" id="1519096"/>
    <lineage>
        <taxon>Bacteria</taxon>
        <taxon>Pseudomonadati</taxon>
        <taxon>Pseudomonadota</taxon>
        <taxon>Alphaproteobacteria</taxon>
        <taxon>Rhodobacterales</taxon>
        <taxon>Paracoccaceae</taxon>
        <taxon>Aquimixticola</taxon>
    </lineage>
</organism>
<proteinExistence type="predicted"/>
<reference evidence="2 3" key="1">
    <citation type="submission" date="2017-03" db="EMBL/GenBank/DDBJ databases">
        <authorList>
            <person name="Afonso C.L."/>
            <person name="Miller P.J."/>
            <person name="Scott M.A."/>
            <person name="Spackman E."/>
            <person name="Goraichik I."/>
            <person name="Dimitrov K.M."/>
            <person name="Suarez D.L."/>
            <person name="Swayne D.E."/>
        </authorList>
    </citation>
    <scope>NUCLEOTIDE SEQUENCE [LARGE SCALE GENOMIC DNA]</scope>
    <source>
        <strain evidence="2 3">CECT 8620</strain>
    </source>
</reference>
<name>A0A1Y5TCL3_9RHOB</name>